<reference evidence="2 3" key="1">
    <citation type="submission" date="2019-06" db="EMBL/GenBank/DDBJ databases">
        <title>Sequencing the genomes of 1000 actinobacteria strains.</title>
        <authorList>
            <person name="Klenk H.-P."/>
        </authorList>
    </citation>
    <scope>NUCLEOTIDE SEQUENCE [LARGE SCALE GENOMIC DNA]</scope>
    <source>
        <strain evidence="2 3">DSM 45015</strain>
    </source>
</reference>
<evidence type="ECO:0000313" key="2">
    <source>
        <dbReference type="EMBL" id="TQN32131.1"/>
    </source>
</evidence>
<comment type="caution">
    <text evidence="2">The sequence shown here is derived from an EMBL/GenBank/DDBJ whole genome shotgun (WGS) entry which is preliminary data.</text>
</comment>
<dbReference type="EMBL" id="VFQC01000001">
    <property type="protein sequence ID" value="TQN32131.1"/>
    <property type="molecule type" value="Genomic_DNA"/>
</dbReference>
<dbReference type="AlphaFoldDB" id="A0A543NJT7"/>
<gene>
    <name evidence="2" type="ORF">FHX37_2059</name>
</gene>
<name>A0A543NJT7_9ACTN</name>
<dbReference type="OrthoDB" id="7376174at2"/>
<evidence type="ECO:0000256" key="1">
    <source>
        <dbReference type="SAM" id="MobiDB-lite"/>
    </source>
</evidence>
<feature type="region of interest" description="Disordered" evidence="1">
    <location>
        <begin position="23"/>
        <end position="44"/>
    </location>
</feature>
<feature type="region of interest" description="Disordered" evidence="1">
    <location>
        <begin position="63"/>
        <end position="83"/>
    </location>
</feature>
<dbReference type="InterPro" id="IPR020311">
    <property type="entry name" value="Uncharacterised_Rv0898c"/>
</dbReference>
<proteinExistence type="predicted"/>
<protein>
    <submittedName>
        <fullName evidence="2">Uncharacterized protein DUF2630</fullName>
    </submittedName>
</protein>
<organism evidence="2 3">
    <name type="scientific">Haloactinospora alba</name>
    <dbReference type="NCBI Taxonomy" id="405555"/>
    <lineage>
        <taxon>Bacteria</taxon>
        <taxon>Bacillati</taxon>
        <taxon>Actinomycetota</taxon>
        <taxon>Actinomycetes</taxon>
        <taxon>Streptosporangiales</taxon>
        <taxon>Nocardiopsidaceae</taxon>
        <taxon>Haloactinospora</taxon>
    </lineage>
</organism>
<sequence length="83" mass="9959">MSETGSYEGDILRRINELVTEEHDLRQQSEHRLTPEERQRMRELEESLDQCWDLLRRRRARAEYGRDSAGEAPPPPTEAEHWR</sequence>
<accession>A0A543NJT7</accession>
<dbReference type="RefSeq" id="WP_141923678.1">
    <property type="nucleotide sequence ID" value="NZ_VFQC01000001.1"/>
</dbReference>
<dbReference type="Pfam" id="PF10944">
    <property type="entry name" value="DUF2630"/>
    <property type="match status" value="1"/>
</dbReference>
<keyword evidence="3" id="KW-1185">Reference proteome</keyword>
<dbReference type="Proteomes" id="UP000317422">
    <property type="component" value="Unassembled WGS sequence"/>
</dbReference>
<evidence type="ECO:0000313" key="3">
    <source>
        <dbReference type="Proteomes" id="UP000317422"/>
    </source>
</evidence>